<dbReference type="Gene3D" id="3.40.630.30">
    <property type="match status" value="1"/>
</dbReference>
<feature type="domain" description="N-acetyltransferase" evidence="1">
    <location>
        <begin position="18"/>
        <end position="185"/>
    </location>
</feature>
<evidence type="ECO:0000259" key="1">
    <source>
        <dbReference type="PROSITE" id="PS51186"/>
    </source>
</evidence>
<dbReference type="Proteomes" id="UP001623041">
    <property type="component" value="Unassembled WGS sequence"/>
</dbReference>
<organism evidence="2 3">
    <name type="scientific">Bacillus salipaludis</name>
    <dbReference type="NCBI Taxonomy" id="2547811"/>
    <lineage>
        <taxon>Bacteria</taxon>
        <taxon>Bacillati</taxon>
        <taxon>Bacillota</taxon>
        <taxon>Bacilli</taxon>
        <taxon>Bacillales</taxon>
        <taxon>Bacillaceae</taxon>
        <taxon>Bacillus</taxon>
    </lineage>
</organism>
<dbReference type="PANTHER" id="PTHR43792:SF9">
    <property type="entry name" value="RIBOSOMAL-PROTEIN-ALANINE ACETYLTRANSFERASE"/>
    <property type="match status" value="1"/>
</dbReference>
<dbReference type="EC" id="2.3.-.-" evidence="2"/>
<dbReference type="SUPFAM" id="SSF55729">
    <property type="entry name" value="Acyl-CoA N-acyltransferases (Nat)"/>
    <property type="match status" value="1"/>
</dbReference>
<dbReference type="RefSeq" id="WP_406579504.1">
    <property type="nucleotide sequence ID" value="NZ_JBJHQH010000003.1"/>
</dbReference>
<sequence>MNLETVFNGLPILKSDHITLNKIEENNLEEVFEIYNNDRVFEFCGIIPKHNKDTVKKMIGHFERDYHKKTRVKWGIFHNENEKLVGIIEAQDFNQKVNMVTIGYFLAESYWGKGIATQSVRLLVEFFFKEVNVNRIQAEVMPLNVNSKKVLLKNGFLKEGTLRQAALWSGKGIVDLEIYGLLKEDYKKLQKSVLFDDDFKVIKAF</sequence>
<name>A0ABW8RBH8_9BACI</name>
<keyword evidence="3" id="KW-1185">Reference proteome</keyword>
<keyword evidence="2" id="KW-0012">Acyltransferase</keyword>
<dbReference type="Pfam" id="PF13302">
    <property type="entry name" value="Acetyltransf_3"/>
    <property type="match status" value="1"/>
</dbReference>
<dbReference type="GO" id="GO:0016746">
    <property type="term" value="F:acyltransferase activity"/>
    <property type="evidence" value="ECO:0007669"/>
    <property type="project" value="UniProtKB-KW"/>
</dbReference>
<dbReference type="PROSITE" id="PS51186">
    <property type="entry name" value="GNAT"/>
    <property type="match status" value="1"/>
</dbReference>
<proteinExistence type="predicted"/>
<dbReference type="InterPro" id="IPR000182">
    <property type="entry name" value="GNAT_dom"/>
</dbReference>
<comment type="caution">
    <text evidence="2">The sequence shown here is derived from an EMBL/GenBank/DDBJ whole genome shotgun (WGS) entry which is preliminary data.</text>
</comment>
<dbReference type="InterPro" id="IPR051531">
    <property type="entry name" value="N-acetyltransferase"/>
</dbReference>
<accession>A0ABW8RBH8</accession>
<protein>
    <submittedName>
        <fullName evidence="2">GNAT family N-acetyltransferase</fullName>
        <ecNumber evidence="2">2.3.-.-</ecNumber>
    </submittedName>
</protein>
<evidence type="ECO:0000313" key="3">
    <source>
        <dbReference type="Proteomes" id="UP001623041"/>
    </source>
</evidence>
<evidence type="ECO:0000313" key="2">
    <source>
        <dbReference type="EMBL" id="MFK9090811.1"/>
    </source>
</evidence>
<reference evidence="2 3" key="1">
    <citation type="submission" date="2024-11" db="EMBL/GenBank/DDBJ databases">
        <authorList>
            <person name="Lucas J.A."/>
        </authorList>
    </citation>
    <scope>NUCLEOTIDE SEQUENCE [LARGE SCALE GENOMIC DNA]</scope>
    <source>
        <strain evidence="2 3">Z 5.4</strain>
    </source>
</reference>
<keyword evidence="2" id="KW-0808">Transferase</keyword>
<gene>
    <name evidence="2" type="ORF">ACJEBI_04865</name>
</gene>
<dbReference type="InterPro" id="IPR016181">
    <property type="entry name" value="Acyl_CoA_acyltransferase"/>
</dbReference>
<dbReference type="PANTHER" id="PTHR43792">
    <property type="entry name" value="GNAT FAMILY, PUTATIVE (AFU_ORTHOLOGUE AFUA_3G00765)-RELATED-RELATED"/>
    <property type="match status" value="1"/>
</dbReference>
<dbReference type="EMBL" id="JBJHQH010000003">
    <property type="protein sequence ID" value="MFK9090811.1"/>
    <property type="molecule type" value="Genomic_DNA"/>
</dbReference>